<accession>A0ABW4IG81</accession>
<dbReference type="RefSeq" id="WP_379663833.1">
    <property type="nucleotide sequence ID" value="NZ_JBHUDG010000047.1"/>
</dbReference>
<proteinExistence type="predicted"/>
<sequence length="121" mass="13808">MKAEYTDVNSYISSFDQDTQQILTKIRNIIKTSAPQAEESISYGMPAYKTFKKPLIYFAAFKSHIGFYATPSGHGHFAKQLSSYKQGKGSVQFPVNQPIPYQLIEEIVLFRVQENKTKYAK</sequence>
<evidence type="ECO:0000313" key="2">
    <source>
        <dbReference type="EMBL" id="MFD1631467.1"/>
    </source>
</evidence>
<dbReference type="Pfam" id="PF08818">
    <property type="entry name" value="DUF1801"/>
    <property type="match status" value="1"/>
</dbReference>
<dbReference type="Gene3D" id="3.90.1150.200">
    <property type="match status" value="1"/>
</dbReference>
<organism evidence="2 3">
    <name type="scientific">Pseudopedobacter beijingensis</name>
    <dbReference type="NCBI Taxonomy" id="1207056"/>
    <lineage>
        <taxon>Bacteria</taxon>
        <taxon>Pseudomonadati</taxon>
        <taxon>Bacteroidota</taxon>
        <taxon>Sphingobacteriia</taxon>
        <taxon>Sphingobacteriales</taxon>
        <taxon>Sphingobacteriaceae</taxon>
        <taxon>Pseudopedobacter</taxon>
    </lineage>
</organism>
<dbReference type="SUPFAM" id="SSF159888">
    <property type="entry name" value="YdhG-like"/>
    <property type="match status" value="1"/>
</dbReference>
<evidence type="ECO:0000259" key="1">
    <source>
        <dbReference type="Pfam" id="PF08818"/>
    </source>
</evidence>
<reference evidence="3" key="1">
    <citation type="journal article" date="2019" name="Int. J. Syst. Evol. Microbiol.">
        <title>The Global Catalogue of Microorganisms (GCM) 10K type strain sequencing project: providing services to taxonomists for standard genome sequencing and annotation.</title>
        <authorList>
            <consortium name="The Broad Institute Genomics Platform"/>
            <consortium name="The Broad Institute Genome Sequencing Center for Infectious Disease"/>
            <person name="Wu L."/>
            <person name="Ma J."/>
        </authorList>
    </citation>
    <scope>NUCLEOTIDE SEQUENCE [LARGE SCALE GENOMIC DNA]</scope>
    <source>
        <strain evidence="3">CCUG 53762</strain>
    </source>
</reference>
<dbReference type="Proteomes" id="UP001597118">
    <property type="component" value="Unassembled WGS sequence"/>
</dbReference>
<comment type="caution">
    <text evidence="2">The sequence shown here is derived from an EMBL/GenBank/DDBJ whole genome shotgun (WGS) entry which is preliminary data.</text>
</comment>
<evidence type="ECO:0000313" key="3">
    <source>
        <dbReference type="Proteomes" id="UP001597118"/>
    </source>
</evidence>
<dbReference type="EMBL" id="JBHUDG010000047">
    <property type="protein sequence ID" value="MFD1631467.1"/>
    <property type="molecule type" value="Genomic_DNA"/>
</dbReference>
<protein>
    <submittedName>
        <fullName evidence="2">Iron chaperone</fullName>
    </submittedName>
</protein>
<feature type="domain" description="YdhG-like" evidence="1">
    <location>
        <begin position="20"/>
        <end position="111"/>
    </location>
</feature>
<dbReference type="InterPro" id="IPR014922">
    <property type="entry name" value="YdhG-like"/>
</dbReference>
<gene>
    <name evidence="2" type="ORF">ACFSAH_16455</name>
</gene>
<name>A0ABW4IG81_9SPHI</name>
<keyword evidence="3" id="KW-1185">Reference proteome</keyword>